<dbReference type="EMBL" id="QREH01000001">
    <property type="protein sequence ID" value="REE02746.1"/>
    <property type="molecule type" value="Genomic_DNA"/>
</dbReference>
<gene>
    <name evidence="2" type="ORF">C8E99_0527</name>
</gene>
<reference evidence="2 3" key="1">
    <citation type="submission" date="2018-07" db="EMBL/GenBank/DDBJ databases">
        <title>Sequencing the genomes of 1000 actinobacteria strains.</title>
        <authorList>
            <person name="Klenk H.-P."/>
        </authorList>
    </citation>
    <scope>NUCLEOTIDE SEQUENCE [LARGE SCALE GENOMIC DNA]</scope>
    <source>
        <strain evidence="2 3">DSM 14442</strain>
    </source>
</reference>
<dbReference type="AlphaFoldDB" id="A0A3D9LAQ4"/>
<proteinExistence type="predicted"/>
<dbReference type="Proteomes" id="UP000256727">
    <property type="component" value="Unassembled WGS sequence"/>
</dbReference>
<organism evidence="2 3">
    <name type="scientific">Citricoccus muralis</name>
    <dbReference type="NCBI Taxonomy" id="169134"/>
    <lineage>
        <taxon>Bacteria</taxon>
        <taxon>Bacillati</taxon>
        <taxon>Actinomycetota</taxon>
        <taxon>Actinomycetes</taxon>
        <taxon>Micrococcales</taxon>
        <taxon>Micrococcaceae</taxon>
        <taxon>Citricoccus</taxon>
    </lineage>
</organism>
<dbReference type="InterPro" id="IPR003772">
    <property type="entry name" value="YceD"/>
</dbReference>
<sequence>MSASSSPTVAGAAGRWVVSVKDLVRSPGSMRTLEEQWPAPEALSTPLIGIPAGSAVDVDLRLESVHEGILVTGEAHADLVGECSRCLDPIQDGITVDLQELFLASAPEGGSDEERLVVHETVDLEPVVRDAVVTALPFQPVCRPGCQGLCSECGIRLEDAPDDHVHEQLDPRWAALAELTKTSESGTAGPEMKTSSDETEER</sequence>
<evidence type="ECO:0000313" key="3">
    <source>
        <dbReference type="Proteomes" id="UP000256727"/>
    </source>
</evidence>
<dbReference type="Pfam" id="PF02620">
    <property type="entry name" value="YceD"/>
    <property type="match status" value="1"/>
</dbReference>
<name>A0A3D9LAQ4_9MICC</name>
<protein>
    <recommendedName>
        <fullName evidence="4">DUF177 domain-containing protein</fullName>
    </recommendedName>
</protein>
<accession>A0A3D9LAQ4</accession>
<feature type="region of interest" description="Disordered" evidence="1">
    <location>
        <begin position="176"/>
        <end position="202"/>
    </location>
</feature>
<evidence type="ECO:0000256" key="1">
    <source>
        <dbReference type="SAM" id="MobiDB-lite"/>
    </source>
</evidence>
<dbReference type="PANTHER" id="PTHR34374:SF1">
    <property type="entry name" value="LARGE RIBOSOMAL RNA SUBUNIT ACCUMULATION PROTEIN YCED HOMOLOG 1, CHLOROPLASTIC"/>
    <property type="match status" value="1"/>
</dbReference>
<keyword evidence="3" id="KW-1185">Reference proteome</keyword>
<dbReference type="RefSeq" id="WP_170144510.1">
    <property type="nucleotide sequence ID" value="NZ_QREH01000001.1"/>
</dbReference>
<comment type="caution">
    <text evidence="2">The sequence shown here is derived from an EMBL/GenBank/DDBJ whole genome shotgun (WGS) entry which is preliminary data.</text>
</comment>
<evidence type="ECO:0008006" key="4">
    <source>
        <dbReference type="Google" id="ProtNLM"/>
    </source>
</evidence>
<evidence type="ECO:0000313" key="2">
    <source>
        <dbReference type="EMBL" id="REE02746.1"/>
    </source>
</evidence>
<dbReference type="PANTHER" id="PTHR34374">
    <property type="entry name" value="LARGE RIBOSOMAL RNA SUBUNIT ACCUMULATION PROTEIN YCED HOMOLOG 1, CHLOROPLASTIC"/>
    <property type="match status" value="1"/>
</dbReference>